<proteinExistence type="predicted"/>
<name>A0A6L2LIB7_TANCI</name>
<dbReference type="PANTHER" id="PTHR48475">
    <property type="entry name" value="RIBONUCLEASE H"/>
    <property type="match status" value="1"/>
</dbReference>
<dbReference type="PANTHER" id="PTHR48475:SF2">
    <property type="entry name" value="RIBONUCLEASE H"/>
    <property type="match status" value="1"/>
</dbReference>
<evidence type="ECO:0000313" key="2">
    <source>
        <dbReference type="EMBL" id="GEU59915.1"/>
    </source>
</evidence>
<feature type="region of interest" description="Disordered" evidence="1">
    <location>
        <begin position="198"/>
        <end position="218"/>
    </location>
</feature>
<sequence length="701" mass="79877">MAPLTFVDTYNMGVFLSKSDASAGFDQIVDFLNGHVIQYALMVNPTIYVSCIKQLWATVSIKKANDDLHLDDVDGVECLPNKEIFTELALQRGLRGTNLVVQWHLLLSALQQYISSALTQKVFANMRRVSKGFSGVETLLFATVLVQPQPPATEEEDEEEEEVNATKPTVFDDEEVTMTMAQTLIKMKAKKARLLDEQMPKRLHDEEPAKDEEPTKKRVAEETLLHESFKKLKAVEVSGSHSTQDTLTVNPKEMSKEDVKNMLEIVPVSEFKVEALQVKEDLDALWRLVKKKFSITVPTVDKKKALWVELKRLFKPDTDDVIWKLQRFFIFSRLKQGLNIVVLPFKDRKGKPKFRKRNQGKARRKNKNWMEEISHVLWEHRTMIKSSNGDTSFLLTYGTEAVIPAEIGMPTIRTAKVDMPGDLIYCSDDASHSEEGGKLSHKWEAPYEVTEALGKGTYKLRDRDGKTAKVDMVQNDEALEINLDLLEERRERTTIREGKSKAKIGKYYNSKVRGISFKPGDLIYCSNDASHSEEGGKLSHKWEAPYEVTEALGKGTYKLRDRDGKESILERAKHKRDKDRRMNDRMMQSKERKDNSSTALDAGLVVTESNETESESYVLSNRSGNDTHTDDADISFVNDKQPMAKVQLSAEHNILANEQHYSEQSESVYDTYLLEKVDRNTTPESTDLSHRGREIEQNADD</sequence>
<evidence type="ECO:0000256" key="1">
    <source>
        <dbReference type="SAM" id="MobiDB-lite"/>
    </source>
</evidence>
<feature type="region of interest" description="Disordered" evidence="1">
    <location>
        <begin position="564"/>
        <end position="633"/>
    </location>
</feature>
<gene>
    <name evidence="2" type="ORF">Tci_031893</name>
</gene>
<comment type="caution">
    <text evidence="2">The sequence shown here is derived from an EMBL/GenBank/DDBJ whole genome shotgun (WGS) entry which is preliminary data.</text>
</comment>
<organism evidence="2">
    <name type="scientific">Tanacetum cinerariifolium</name>
    <name type="common">Dalmatian daisy</name>
    <name type="synonym">Chrysanthemum cinerariifolium</name>
    <dbReference type="NCBI Taxonomy" id="118510"/>
    <lineage>
        <taxon>Eukaryota</taxon>
        <taxon>Viridiplantae</taxon>
        <taxon>Streptophyta</taxon>
        <taxon>Embryophyta</taxon>
        <taxon>Tracheophyta</taxon>
        <taxon>Spermatophyta</taxon>
        <taxon>Magnoliopsida</taxon>
        <taxon>eudicotyledons</taxon>
        <taxon>Gunneridae</taxon>
        <taxon>Pentapetalae</taxon>
        <taxon>asterids</taxon>
        <taxon>campanulids</taxon>
        <taxon>Asterales</taxon>
        <taxon>Asteraceae</taxon>
        <taxon>Asteroideae</taxon>
        <taxon>Anthemideae</taxon>
        <taxon>Anthemidinae</taxon>
        <taxon>Tanacetum</taxon>
    </lineage>
</organism>
<feature type="compositionally biased region" description="Basic and acidic residues" evidence="1">
    <location>
        <begin position="579"/>
        <end position="595"/>
    </location>
</feature>
<dbReference type="AlphaFoldDB" id="A0A6L2LIB7"/>
<accession>A0A6L2LIB7</accession>
<reference evidence="2" key="1">
    <citation type="journal article" date="2019" name="Sci. Rep.">
        <title>Draft genome of Tanacetum cinerariifolium, the natural source of mosquito coil.</title>
        <authorList>
            <person name="Yamashiro T."/>
            <person name="Shiraishi A."/>
            <person name="Satake H."/>
            <person name="Nakayama K."/>
        </authorList>
    </citation>
    <scope>NUCLEOTIDE SEQUENCE</scope>
</reference>
<evidence type="ECO:0008006" key="3">
    <source>
        <dbReference type="Google" id="ProtNLM"/>
    </source>
</evidence>
<feature type="region of interest" description="Disordered" evidence="1">
    <location>
        <begin position="675"/>
        <end position="701"/>
    </location>
</feature>
<dbReference type="EMBL" id="BKCJ010004254">
    <property type="protein sequence ID" value="GEU59915.1"/>
    <property type="molecule type" value="Genomic_DNA"/>
</dbReference>
<protein>
    <recommendedName>
        <fullName evidence="3">Reverse transcriptase domain-containing protein</fullName>
    </recommendedName>
</protein>